<dbReference type="GO" id="GO:0016787">
    <property type="term" value="F:hydrolase activity"/>
    <property type="evidence" value="ECO:0007669"/>
    <property type="project" value="UniProtKB-KW"/>
</dbReference>
<dbReference type="Pfam" id="PF00575">
    <property type="entry name" value="S1"/>
    <property type="match status" value="1"/>
</dbReference>
<dbReference type="CDD" id="cd04453">
    <property type="entry name" value="S1_RNase_E"/>
    <property type="match status" value="1"/>
</dbReference>
<keyword evidence="4" id="KW-0378">Hydrolase</keyword>
<keyword evidence="6" id="KW-0694">RNA-binding</keyword>
<dbReference type="AlphaFoldDB" id="A0A1Z1MNE3"/>
<accession>A0A1Z1MNE3</accession>
<gene>
    <name evidence="9" type="primary">rne</name>
</gene>
<dbReference type="PROSITE" id="PS50126">
    <property type="entry name" value="S1"/>
    <property type="match status" value="1"/>
</dbReference>
<evidence type="ECO:0000256" key="1">
    <source>
        <dbReference type="ARBA" id="ARBA00001946"/>
    </source>
</evidence>
<comment type="function">
    <text evidence="7">Involved in intercistronic processing of primary transcripts from chloroplast operons. The endonucleolytic activity of the enzyme depends on the number of phosphates at the 5' end, is inhibited by structured RNA, and preferentially cleaves A/U-rich sequences.</text>
</comment>
<keyword evidence="9" id="KW-0934">Plastid</keyword>
<evidence type="ECO:0000259" key="8">
    <source>
        <dbReference type="PROSITE" id="PS50126"/>
    </source>
</evidence>
<dbReference type="Pfam" id="PF10150">
    <property type="entry name" value="RNase_E_G"/>
    <property type="match status" value="1"/>
</dbReference>
<evidence type="ECO:0000313" key="9">
    <source>
        <dbReference type="EMBL" id="ARW67362.1"/>
    </source>
</evidence>
<evidence type="ECO:0000256" key="5">
    <source>
        <dbReference type="ARBA" id="ARBA00022842"/>
    </source>
</evidence>
<evidence type="ECO:0000256" key="2">
    <source>
        <dbReference type="ARBA" id="ARBA00005522"/>
    </source>
</evidence>
<feature type="domain" description="S1 motif" evidence="8">
    <location>
        <begin position="35"/>
        <end position="111"/>
    </location>
</feature>
<keyword evidence="3" id="KW-0479">Metal-binding</keyword>
<keyword evidence="5" id="KW-0460">Magnesium</keyword>
<sequence>MVKKIIISYFNSVAAILQGNKVQQIVVINNGYQVNDIYVGIVQKVLSSINAAFINLGQYGKSGFIHISDIKSLKRDQKLFRINDILSVNQLILVQVVKEPTLNKGPRLTSNIHLHGKYIVLMPFCNMILISHRIYDSNERIYLYSLAILIKPKLMGILLKSSAQGISESAIIDDLDCLIQQWFFIQKAFILKSAPCLVYKDEDLIKKIIRDFYEQGIKKIVIDSNDGLKLIYYYLKKWSCISPITKTYLQLYNKQACILDKFYVKFAIKNALKPKVTLLYGGYIFIENYEALTVIDVNSGSFNRIDNSKETILKINFYAAIEIAYQLKLRNINGVIIIDFIDMYSQRDQLKLLEHFNKLLINDDCSPQIIQLSELGLLELTRRRRSQSFREIFSNSSIMKLKFSNFYFSNNLYFQLFFNMSFKHLKDQYLINKNICSLFFSKKFQLCKVLENKLFISSQLIYSRYFIFMGYSYTMCFFYPKANYIIPIAFYFQLTEFKKSDNSFLYVN</sequence>
<organism evidence="9">
    <name type="scientific">Thaumatella adunca</name>
    <dbReference type="NCBI Taxonomy" id="2006976"/>
    <lineage>
        <taxon>Eukaryota</taxon>
        <taxon>Rhodophyta</taxon>
        <taxon>Florideophyceae</taxon>
        <taxon>Rhodymeniophycidae</taxon>
        <taxon>Ceramiales</taxon>
        <taxon>Rhodomelaceae</taxon>
        <taxon>Thaumatella</taxon>
    </lineage>
</organism>
<dbReference type="GO" id="GO:0046872">
    <property type="term" value="F:metal ion binding"/>
    <property type="evidence" value="ECO:0007669"/>
    <property type="project" value="UniProtKB-KW"/>
</dbReference>
<dbReference type="GeneID" id="33360664"/>
<dbReference type="PANTHER" id="PTHR30001">
    <property type="entry name" value="RIBONUCLEASE"/>
    <property type="match status" value="1"/>
</dbReference>
<dbReference type="GO" id="GO:0005737">
    <property type="term" value="C:cytoplasm"/>
    <property type="evidence" value="ECO:0007669"/>
    <property type="project" value="TreeGrafter"/>
</dbReference>
<dbReference type="EMBL" id="MF101447">
    <property type="protein sequence ID" value="ARW67362.1"/>
    <property type="molecule type" value="Genomic_DNA"/>
</dbReference>
<dbReference type="InterPro" id="IPR003029">
    <property type="entry name" value="S1_domain"/>
</dbReference>
<reference evidence="9" key="1">
    <citation type="journal article" date="2017" name="J. Phycol.">
        <title>Analysis of chloroplast genomes and a supermatrix inform reclassification of the Rhodomelaceae (Rhodophyta).</title>
        <authorList>
            <person name="Diaz-Tapia P."/>
            <person name="Maggs C.A."/>
            <person name="West J.A."/>
            <person name="Verbruggen H."/>
        </authorList>
    </citation>
    <scope>NUCLEOTIDE SEQUENCE</scope>
    <source>
        <strain evidence="9">PD1388</strain>
    </source>
</reference>
<dbReference type="Gene3D" id="2.40.50.140">
    <property type="entry name" value="Nucleic acid-binding proteins"/>
    <property type="match status" value="1"/>
</dbReference>
<dbReference type="SUPFAM" id="SSF50249">
    <property type="entry name" value="Nucleic acid-binding proteins"/>
    <property type="match status" value="1"/>
</dbReference>
<dbReference type="InterPro" id="IPR012340">
    <property type="entry name" value="NA-bd_OB-fold"/>
</dbReference>
<proteinExistence type="inferred from homology"/>
<dbReference type="PANTHER" id="PTHR30001:SF0">
    <property type="entry name" value="RIBONUCLEASE G"/>
    <property type="match status" value="1"/>
</dbReference>
<keyword evidence="9" id="KW-0150">Chloroplast</keyword>
<dbReference type="InterPro" id="IPR004659">
    <property type="entry name" value="RNase_E/G"/>
</dbReference>
<geneLocation type="chloroplast" evidence="9"/>
<comment type="cofactor">
    <cofactor evidence="1">
        <name>Mg(2+)</name>
        <dbReference type="ChEBI" id="CHEBI:18420"/>
    </cofactor>
</comment>
<evidence type="ECO:0000256" key="7">
    <source>
        <dbReference type="ARBA" id="ARBA00023436"/>
    </source>
</evidence>
<dbReference type="NCBIfam" id="TIGR00757">
    <property type="entry name" value="RNaseEG"/>
    <property type="match status" value="1"/>
</dbReference>
<name>A0A1Z1MNE3_9FLOR</name>
<dbReference type="GO" id="GO:0003723">
    <property type="term" value="F:RNA binding"/>
    <property type="evidence" value="ECO:0007669"/>
    <property type="project" value="UniProtKB-KW"/>
</dbReference>
<comment type="similarity">
    <text evidence="2">Belongs to the RNase E/G family.</text>
</comment>
<evidence type="ECO:0000256" key="4">
    <source>
        <dbReference type="ARBA" id="ARBA00022801"/>
    </source>
</evidence>
<dbReference type="InterPro" id="IPR019307">
    <property type="entry name" value="RNA-bd_AU-1/RNase_E/G"/>
</dbReference>
<protein>
    <submittedName>
        <fullName evidence="9">Ribonuclease E</fullName>
    </submittedName>
</protein>
<evidence type="ECO:0000256" key="6">
    <source>
        <dbReference type="ARBA" id="ARBA00022884"/>
    </source>
</evidence>
<dbReference type="SMART" id="SM00316">
    <property type="entry name" value="S1"/>
    <property type="match status" value="1"/>
</dbReference>
<dbReference type="GO" id="GO:0006364">
    <property type="term" value="P:rRNA processing"/>
    <property type="evidence" value="ECO:0007669"/>
    <property type="project" value="TreeGrafter"/>
</dbReference>
<evidence type="ECO:0000256" key="3">
    <source>
        <dbReference type="ARBA" id="ARBA00022723"/>
    </source>
</evidence>
<dbReference type="GO" id="GO:0004540">
    <property type="term" value="F:RNA nuclease activity"/>
    <property type="evidence" value="ECO:0007669"/>
    <property type="project" value="InterPro"/>
</dbReference>
<dbReference type="RefSeq" id="YP_009398176.1">
    <property type="nucleotide sequence ID" value="NC_035291.1"/>
</dbReference>